<organism evidence="1 2">
    <name type="scientific">Coniochaeta ligniaria NRRL 30616</name>
    <dbReference type="NCBI Taxonomy" id="1408157"/>
    <lineage>
        <taxon>Eukaryota</taxon>
        <taxon>Fungi</taxon>
        <taxon>Dikarya</taxon>
        <taxon>Ascomycota</taxon>
        <taxon>Pezizomycotina</taxon>
        <taxon>Sordariomycetes</taxon>
        <taxon>Sordariomycetidae</taxon>
        <taxon>Coniochaetales</taxon>
        <taxon>Coniochaetaceae</taxon>
        <taxon>Coniochaeta</taxon>
    </lineage>
</organism>
<dbReference type="Proteomes" id="UP000182658">
    <property type="component" value="Unassembled WGS sequence"/>
</dbReference>
<dbReference type="InParanoid" id="A0A1J7JJ29"/>
<dbReference type="AlphaFoldDB" id="A0A1J7JJ29"/>
<evidence type="ECO:0000313" key="1">
    <source>
        <dbReference type="EMBL" id="OIW29268.1"/>
    </source>
</evidence>
<sequence length="354" mass="40561">MGLGTNPKYYEQRGTAVLNQIKEENLDKTLTKQLQSLKPEHKQKISNPRNPPLWVLNPALYTDPATWSRAPKYKIKLPPRVFPISILNALVVRHYRATHGVPLGIRGRYWPLLYLLLATLIAPPNNKCVLVVDCEGDFEVSRILESTPVSMKPLPPHRQPKNIPREQRRRVYPPYHRNVLPSDLAHIYVIRPADCREGPLCRAILKAKQYMMYGPHRSRDREFWGTVVIGADDPGAEVDVVCGTMKCWLKVERQFVPDLGRRGVKSYQGALQKKDEHETERALAPLTARCVWGRFKFDDKGLIFPGRPRQANMRVGGSRVRARRKIPPRLRPAPWVITRSAYRATRVRRGAKGS</sequence>
<reference evidence="1 2" key="1">
    <citation type="submission" date="2016-10" db="EMBL/GenBank/DDBJ databases">
        <title>Draft genome sequence of Coniochaeta ligniaria NRRL30616, a lignocellulolytic fungus for bioabatement of inhibitors in plant biomass hydrolysates.</title>
        <authorList>
            <consortium name="DOE Joint Genome Institute"/>
            <person name="Jimenez D.J."/>
            <person name="Hector R.E."/>
            <person name="Riley R."/>
            <person name="Sun H."/>
            <person name="Grigoriev I.V."/>
            <person name="Van Elsas J.D."/>
            <person name="Nichols N.N."/>
        </authorList>
    </citation>
    <scope>NUCLEOTIDE SEQUENCE [LARGE SCALE GENOMIC DNA]</scope>
    <source>
        <strain evidence="1 2">NRRL 30616</strain>
    </source>
</reference>
<protein>
    <submittedName>
        <fullName evidence="1">Uncharacterized protein</fullName>
    </submittedName>
</protein>
<dbReference type="EMBL" id="KV875098">
    <property type="protein sequence ID" value="OIW29268.1"/>
    <property type="molecule type" value="Genomic_DNA"/>
</dbReference>
<gene>
    <name evidence="1" type="ORF">CONLIGDRAFT_633424</name>
</gene>
<evidence type="ECO:0000313" key="2">
    <source>
        <dbReference type="Proteomes" id="UP000182658"/>
    </source>
</evidence>
<dbReference type="OrthoDB" id="3596146at2759"/>
<keyword evidence="2" id="KW-1185">Reference proteome</keyword>
<dbReference type="STRING" id="1408157.A0A1J7JJ29"/>
<proteinExistence type="predicted"/>
<accession>A0A1J7JJ29</accession>
<name>A0A1J7JJ29_9PEZI</name>